<dbReference type="PROSITE" id="PS50280">
    <property type="entry name" value="SET"/>
    <property type="match status" value="1"/>
</dbReference>
<evidence type="ECO:0000313" key="4">
    <source>
        <dbReference type="Proteomes" id="UP000000561"/>
    </source>
</evidence>
<proteinExistence type="predicted"/>
<reference evidence="3 4" key="1">
    <citation type="journal article" date="2006" name="Nature">
        <title>Insights from the genome of the biotrophic fungal plant pathogen Ustilago maydis.</title>
        <authorList>
            <person name="Kamper J."/>
            <person name="Kahmann R."/>
            <person name="Bolker M."/>
            <person name="Ma L.J."/>
            <person name="Brefort T."/>
            <person name="Saville B.J."/>
            <person name="Banuett F."/>
            <person name="Kronstad J.W."/>
            <person name="Gold S.E."/>
            <person name="Muller O."/>
            <person name="Perlin M.H."/>
            <person name="Wosten H.A."/>
            <person name="de Vries R."/>
            <person name="Ruiz-Herrera J."/>
            <person name="Reynaga-Pena C.G."/>
            <person name="Snetselaar K."/>
            <person name="McCann M."/>
            <person name="Perez-Martin J."/>
            <person name="Feldbrugge M."/>
            <person name="Basse C.W."/>
            <person name="Steinberg G."/>
            <person name="Ibeas J.I."/>
            <person name="Holloman W."/>
            <person name="Guzman P."/>
            <person name="Farman M."/>
            <person name="Stajich J.E."/>
            <person name="Sentandreu R."/>
            <person name="Gonzalez-Prieto J.M."/>
            <person name="Kennell J.C."/>
            <person name="Molina L."/>
            <person name="Schirawski J."/>
            <person name="Mendoza-Mendoza A."/>
            <person name="Greilinger D."/>
            <person name="Munch K."/>
            <person name="Rossel N."/>
            <person name="Scherer M."/>
            <person name="Vranes M."/>
            <person name="Ladendorf O."/>
            <person name="Vincon V."/>
            <person name="Fuchs U."/>
            <person name="Sandrock B."/>
            <person name="Meng S."/>
            <person name="Ho E.C."/>
            <person name="Cahill M.J."/>
            <person name="Boyce K.J."/>
            <person name="Klose J."/>
            <person name="Klosterman S.J."/>
            <person name="Deelstra H.J."/>
            <person name="Ortiz-Castellanos L."/>
            <person name="Li W."/>
            <person name="Sanchez-Alonso P."/>
            <person name="Schreier P.H."/>
            <person name="Hauser-Hahn I."/>
            <person name="Vaupel M."/>
            <person name="Koopmann E."/>
            <person name="Friedrich G."/>
            <person name="Voss H."/>
            <person name="Schluter T."/>
            <person name="Margolis J."/>
            <person name="Platt D."/>
            <person name="Swimmer C."/>
            <person name="Gnirke A."/>
            <person name="Chen F."/>
            <person name="Vysotskaia V."/>
            <person name="Mannhaupt G."/>
            <person name="Guldener U."/>
            <person name="Munsterkotter M."/>
            <person name="Haase D."/>
            <person name="Oesterheld M."/>
            <person name="Mewes H.W."/>
            <person name="Mauceli E.W."/>
            <person name="DeCaprio D."/>
            <person name="Wade C.M."/>
            <person name="Butler J."/>
            <person name="Young S."/>
            <person name="Jaffe D.B."/>
            <person name="Calvo S."/>
            <person name="Nusbaum C."/>
            <person name="Galagan J."/>
            <person name="Birren B.W."/>
        </authorList>
    </citation>
    <scope>NUCLEOTIDE SEQUENCE [LARGE SCALE GENOMIC DNA]</scope>
    <source>
        <strain evidence="4">DSM 14603 / FGSC 9021 / UM521</strain>
    </source>
</reference>
<feature type="compositionally biased region" description="Basic and acidic residues" evidence="1">
    <location>
        <begin position="339"/>
        <end position="350"/>
    </location>
</feature>
<dbReference type="SUPFAM" id="SSF82199">
    <property type="entry name" value="SET domain"/>
    <property type="match status" value="1"/>
</dbReference>
<dbReference type="eggNOG" id="ENOG502S3NK">
    <property type="taxonomic scope" value="Eukaryota"/>
</dbReference>
<dbReference type="Gene3D" id="2.170.270.10">
    <property type="entry name" value="SET domain"/>
    <property type="match status" value="1"/>
</dbReference>
<protein>
    <recommendedName>
        <fullName evidence="2">SET domain-containing protein</fullName>
    </recommendedName>
</protein>
<dbReference type="InterPro" id="IPR046341">
    <property type="entry name" value="SET_dom_sf"/>
</dbReference>
<dbReference type="SMART" id="SM00317">
    <property type="entry name" value="SET"/>
    <property type="match status" value="1"/>
</dbReference>
<dbReference type="Proteomes" id="UP000000561">
    <property type="component" value="Chromosome 12"/>
</dbReference>
<dbReference type="EMBL" id="CM003151">
    <property type="protein sequence ID" value="KIS67653.1"/>
    <property type="molecule type" value="Genomic_DNA"/>
</dbReference>
<dbReference type="AlphaFoldDB" id="A0A0D1CLQ6"/>
<feature type="region of interest" description="Disordered" evidence="1">
    <location>
        <begin position="328"/>
        <end position="350"/>
    </location>
</feature>
<dbReference type="KEGG" id="uma:UMAG_04157"/>
<dbReference type="GeneID" id="23564417"/>
<name>A0A0D1CLQ6_MYCMD</name>
<evidence type="ECO:0000313" key="3">
    <source>
        <dbReference type="EMBL" id="KIS67653.1"/>
    </source>
</evidence>
<accession>A0A0D1CLQ6</accession>
<dbReference type="VEuPathDB" id="FungiDB:UMAG_04157"/>
<dbReference type="OMA" id="SRYWGNE"/>
<dbReference type="Pfam" id="PF00856">
    <property type="entry name" value="SET"/>
    <property type="match status" value="1"/>
</dbReference>
<evidence type="ECO:0000259" key="2">
    <source>
        <dbReference type="PROSITE" id="PS50280"/>
    </source>
</evidence>
<dbReference type="InterPro" id="IPR001214">
    <property type="entry name" value="SET_dom"/>
</dbReference>
<dbReference type="RefSeq" id="XP_011390646.1">
    <property type="nucleotide sequence ID" value="XM_011392344.1"/>
</dbReference>
<dbReference type="InParanoid" id="A0A0D1CLQ6"/>
<evidence type="ECO:0000256" key="1">
    <source>
        <dbReference type="SAM" id="MobiDB-lite"/>
    </source>
</evidence>
<keyword evidence="4" id="KW-1185">Reference proteome</keyword>
<dbReference type="OrthoDB" id="5792673at2759"/>
<organism evidence="3 4">
    <name type="scientific">Mycosarcoma maydis</name>
    <name type="common">Corn smut fungus</name>
    <name type="synonym">Ustilago maydis</name>
    <dbReference type="NCBI Taxonomy" id="5270"/>
    <lineage>
        <taxon>Eukaryota</taxon>
        <taxon>Fungi</taxon>
        <taxon>Dikarya</taxon>
        <taxon>Basidiomycota</taxon>
        <taxon>Ustilaginomycotina</taxon>
        <taxon>Ustilaginomycetes</taxon>
        <taxon>Ustilaginales</taxon>
        <taxon>Ustilaginaceae</taxon>
        <taxon>Mycosarcoma</taxon>
    </lineage>
</organism>
<gene>
    <name evidence="3" type="ORF">UMAG_04157</name>
</gene>
<dbReference type="STRING" id="237631.A0A0D1CLQ6"/>
<sequence>MSGNRAGSSNGTHDVNMLVNRALAPGHSPVPCSQSKLNAHACSRAPAKPIENPASTENGVQVPSEWPKDVVYITQNLVASSVPDAIAQTYLLSPSSSSAAPSSSQVAAGSSAYRHLPQATHNQGRPQTLYTASIQRQVPLVVHAIDQHTPWCPESFHSTSRNLSCHPAAGSFGLFAAQDIAPNTFLRPYLGVLHTKADADFYSTYDLSLCHDSRLANSRSSTSKDMVNHIESLSLEPQADAEWHNATALYLDSRYWGNESRFVNDYRGIAPKPNVEFRSFVQLGEDGQQRFQMGLFATRPVRKGQELLINYGKSFWVHFAQLNQRKIDNKGQTADQTPTEERTPDADANKAVDPIQAMLQRSQLRISKTSAAVQRRPHLVHPRT</sequence>
<feature type="domain" description="SET" evidence="2">
    <location>
        <begin position="152"/>
        <end position="312"/>
    </location>
</feature>